<dbReference type="EMBL" id="MLAK01000607">
    <property type="protein sequence ID" value="OHT10589.1"/>
    <property type="molecule type" value="Genomic_DNA"/>
</dbReference>
<feature type="transmembrane region" description="Helical" evidence="7">
    <location>
        <begin position="422"/>
        <end position="441"/>
    </location>
</feature>
<keyword evidence="3 7" id="KW-0812">Transmembrane</keyword>
<evidence type="ECO:0000256" key="2">
    <source>
        <dbReference type="ARBA" id="ARBA00007168"/>
    </source>
</evidence>
<evidence type="ECO:0000313" key="9">
    <source>
        <dbReference type="Proteomes" id="UP000179807"/>
    </source>
</evidence>
<comment type="subcellular location">
    <subcellularLocation>
        <location evidence="7">Cell membrane</location>
        <topology evidence="7">Multi-pass membrane protein</topology>
    </subcellularLocation>
    <subcellularLocation>
        <location evidence="1">Membrane</location>
        <topology evidence="1">Multi-pass membrane protein</topology>
    </subcellularLocation>
</comment>
<feature type="transmembrane region" description="Helical" evidence="7">
    <location>
        <begin position="448"/>
        <end position="468"/>
    </location>
</feature>
<feature type="transmembrane region" description="Helical" evidence="7">
    <location>
        <begin position="270"/>
        <end position="293"/>
    </location>
</feature>
<proteinExistence type="inferred from homology"/>
<organism evidence="8 9">
    <name type="scientific">Tritrichomonas foetus</name>
    <dbReference type="NCBI Taxonomy" id="1144522"/>
    <lineage>
        <taxon>Eukaryota</taxon>
        <taxon>Metamonada</taxon>
        <taxon>Parabasalia</taxon>
        <taxon>Tritrichomonadida</taxon>
        <taxon>Tritrichomonadidae</taxon>
        <taxon>Tritrichomonas</taxon>
    </lineage>
</organism>
<dbReference type="InterPro" id="IPR007603">
    <property type="entry name" value="Choline_transptr-like"/>
</dbReference>
<dbReference type="Proteomes" id="UP000179807">
    <property type="component" value="Unassembled WGS sequence"/>
</dbReference>
<reference evidence="8" key="1">
    <citation type="submission" date="2016-10" db="EMBL/GenBank/DDBJ databases">
        <authorList>
            <person name="Benchimol M."/>
            <person name="Almeida L.G."/>
            <person name="Vasconcelos A.T."/>
            <person name="Perreira-Neves A."/>
            <person name="Rosa I.A."/>
            <person name="Tasca T."/>
            <person name="Bogo M.R."/>
            <person name="de Souza W."/>
        </authorList>
    </citation>
    <scope>NUCLEOTIDE SEQUENCE [LARGE SCALE GENOMIC DNA]</scope>
    <source>
        <strain evidence="8">K</strain>
    </source>
</reference>
<dbReference type="VEuPathDB" id="TrichDB:TRFO_20094"/>
<feature type="transmembrane region" description="Helical" evidence="7">
    <location>
        <begin position="305"/>
        <end position="323"/>
    </location>
</feature>
<evidence type="ECO:0000256" key="7">
    <source>
        <dbReference type="RuleBase" id="RU368066"/>
    </source>
</evidence>
<evidence type="ECO:0000256" key="3">
    <source>
        <dbReference type="ARBA" id="ARBA00022692"/>
    </source>
</evidence>
<evidence type="ECO:0000256" key="1">
    <source>
        <dbReference type="ARBA" id="ARBA00004141"/>
    </source>
</evidence>
<feature type="transmembrane region" description="Helical" evidence="7">
    <location>
        <begin position="329"/>
        <end position="348"/>
    </location>
</feature>
<evidence type="ECO:0000256" key="4">
    <source>
        <dbReference type="ARBA" id="ARBA00022989"/>
    </source>
</evidence>
<dbReference type="GO" id="GO:0022857">
    <property type="term" value="F:transmembrane transporter activity"/>
    <property type="evidence" value="ECO:0007669"/>
    <property type="project" value="UniProtKB-UniRule"/>
</dbReference>
<evidence type="ECO:0000256" key="6">
    <source>
        <dbReference type="ARBA" id="ARBA00023180"/>
    </source>
</evidence>
<name>A0A1J4KMJ0_9EUKA</name>
<evidence type="ECO:0000313" key="8">
    <source>
        <dbReference type="EMBL" id="OHT10589.1"/>
    </source>
</evidence>
<sequence>MSLLLNEESNPYIIASAHRVKTDSLCFHFSWPIILAILQIFIFVAFFGSDFSIIHPPDQNGLRCGVNNAKYGKGLLDNKNLILLSYSGECVRRCNGKKFMSYCIPSDKKLLAHSTKSFKAAADFSVYVSFAFILIGILIVLSLPIYFLFIKSASLVSLISLISLIVLFSISTIYEIIQKEFLIACFIASIGIFYVLFNFYLRKRINSIHQIVTASFSIIKKNKSIFLAPFFILVFIVMITIFVLFGVILSEGVSDPIPLQNGLRQSHHQSLTATTALFPVIGLWFSEFIIAWVRSAISLIISSSYFQIHAPTFSEALGLIAHFHTGTMLVGSFIIFCLEQLSNFFIFIRQKMATTKNTFVKFLCKCILNVCFCCVQFAGEVNRLSFVYTAVKGVSFWDGCKKASNALKIESVLNMDLLLNNVLLSIRVLLSFISLVVVFIYQQKIELYLPMIPIIWIPMTVYIALASIDITIGASSETILVCLCEDVQSNEYHGPKDLENILKYLKEKVVQETFNDDIDTEKEITQDRNQYVSLPIPLEEEI</sequence>
<feature type="transmembrane region" description="Helical" evidence="7">
    <location>
        <begin position="155"/>
        <end position="174"/>
    </location>
</feature>
<evidence type="ECO:0000256" key="5">
    <source>
        <dbReference type="ARBA" id="ARBA00023136"/>
    </source>
</evidence>
<dbReference type="GeneID" id="94835897"/>
<keyword evidence="5 7" id="KW-0472">Membrane</keyword>
<dbReference type="RefSeq" id="XP_068363725.1">
    <property type="nucleotide sequence ID" value="XM_068501193.1"/>
</dbReference>
<dbReference type="AlphaFoldDB" id="A0A1J4KMJ0"/>
<dbReference type="OrthoDB" id="420519at2759"/>
<comment type="similarity">
    <text evidence="2 7">Belongs to the CTL (choline transporter-like) family.</text>
</comment>
<keyword evidence="6" id="KW-0325">Glycoprotein</keyword>
<feature type="transmembrane region" description="Helical" evidence="7">
    <location>
        <begin position="180"/>
        <end position="201"/>
    </location>
</feature>
<gene>
    <name evidence="8" type="ORF">TRFO_20094</name>
</gene>
<comment type="caution">
    <text evidence="8">The sequence shown here is derived from an EMBL/GenBank/DDBJ whole genome shotgun (WGS) entry which is preliminary data.</text>
</comment>
<dbReference type="PANTHER" id="PTHR12385:SF14">
    <property type="entry name" value="CHOLINE TRANSPORTER-LIKE 2"/>
    <property type="match status" value="1"/>
</dbReference>
<feature type="transmembrane region" description="Helical" evidence="7">
    <location>
        <begin position="25"/>
        <end position="47"/>
    </location>
</feature>
<keyword evidence="4 7" id="KW-1133">Transmembrane helix</keyword>
<protein>
    <recommendedName>
        <fullName evidence="7">Choline transporter-like protein</fullName>
    </recommendedName>
</protein>
<keyword evidence="9" id="KW-1185">Reference proteome</keyword>
<dbReference type="Pfam" id="PF04515">
    <property type="entry name" value="Choline_transpo"/>
    <property type="match status" value="1"/>
</dbReference>
<comment type="function">
    <text evidence="7">Choline transporter.</text>
</comment>
<feature type="transmembrane region" description="Helical" evidence="7">
    <location>
        <begin position="225"/>
        <end position="250"/>
    </location>
</feature>
<dbReference type="PANTHER" id="PTHR12385">
    <property type="entry name" value="CHOLINE TRANSPORTER-LIKE (SLC FAMILY 44)"/>
    <property type="match status" value="1"/>
</dbReference>
<accession>A0A1J4KMJ0</accession>
<dbReference type="GO" id="GO:0005886">
    <property type="term" value="C:plasma membrane"/>
    <property type="evidence" value="ECO:0007669"/>
    <property type="project" value="UniProtKB-SubCell"/>
</dbReference>
<feature type="transmembrane region" description="Helical" evidence="7">
    <location>
        <begin position="124"/>
        <end position="148"/>
    </location>
</feature>